<dbReference type="eggNOG" id="COG0775">
    <property type="taxonomic scope" value="Bacteria"/>
</dbReference>
<dbReference type="GO" id="GO:0019284">
    <property type="term" value="P:L-methionine salvage from S-adenosylmethionine"/>
    <property type="evidence" value="ECO:0007669"/>
    <property type="project" value="TreeGrafter"/>
</dbReference>
<dbReference type="GO" id="GO:0005829">
    <property type="term" value="C:cytosol"/>
    <property type="evidence" value="ECO:0007669"/>
    <property type="project" value="TreeGrafter"/>
</dbReference>
<keyword evidence="3" id="KW-0028">Amino-acid biosynthesis</keyword>
<dbReference type="UniPathway" id="UPA00904">
    <property type="reaction ID" value="UER00871"/>
</dbReference>
<dbReference type="InterPro" id="IPR035994">
    <property type="entry name" value="Nucleoside_phosphorylase_sf"/>
</dbReference>
<evidence type="ECO:0000256" key="1">
    <source>
        <dbReference type="ARBA" id="ARBA00004945"/>
    </source>
</evidence>
<proteinExistence type="predicted"/>
<reference evidence="8" key="1">
    <citation type="submission" date="2011-02" db="EMBL/GenBank/DDBJ databases">
        <title>The complete sequence of chromosome of Deinococcus proteolyticus DSM 20540.</title>
        <authorList>
            <consortium name="US DOE Joint Genome Institute (JGI-PGF)"/>
            <person name="Lucas S."/>
            <person name="Copeland A."/>
            <person name="Lapidus A."/>
            <person name="Bruce D."/>
            <person name="Goodwin L."/>
            <person name="Pitluck S."/>
            <person name="Kyrpides N."/>
            <person name="Mavromatis K."/>
            <person name="Pagani I."/>
            <person name="Ivanova N."/>
            <person name="Ovchinnikova G."/>
            <person name="Zeytun A."/>
            <person name="Detter J.C."/>
            <person name="Han C."/>
            <person name="Land M."/>
            <person name="Hauser L."/>
            <person name="Markowitz V."/>
            <person name="Cheng J.-F."/>
            <person name="Hugenholtz P."/>
            <person name="Woyke T."/>
            <person name="Wu D."/>
            <person name="Pukall R."/>
            <person name="Steenblock K."/>
            <person name="Brambilla E."/>
            <person name="Klenk H.-P."/>
            <person name="Eisen J.A."/>
        </authorList>
    </citation>
    <scope>NUCLEOTIDE SEQUENCE [LARGE SCALE GENOMIC DNA]</scope>
    <source>
        <strain evidence="8">ATCC 35074 / DSM 20540 / JCM 6276 / NBRC 101906 / NCIMB 13154 / VKM Ac-1939 / CCM 2703 / MRP</strain>
    </source>
</reference>
<dbReference type="InterPro" id="IPR000845">
    <property type="entry name" value="Nucleoside_phosphorylase_d"/>
</dbReference>
<evidence type="ECO:0000313" key="8">
    <source>
        <dbReference type="Proteomes" id="UP000007718"/>
    </source>
</evidence>
<reference evidence="7 8" key="2">
    <citation type="journal article" date="2012" name="Stand. Genomic Sci.">
        <title>Complete genome sequence of the orange-red pigmented, radioresistant Deinococcus proteolyticus type strain (MRP(T)).</title>
        <authorList>
            <person name="Copeland A."/>
            <person name="Zeytun A."/>
            <person name="Yassawong M."/>
            <person name="Nolan M."/>
            <person name="Lucas S."/>
            <person name="Hammon N."/>
            <person name="Deshpande S."/>
            <person name="Cheng J.F."/>
            <person name="Han C."/>
            <person name="Tapia R."/>
            <person name="Goodwin L.A."/>
            <person name="Pitluck S."/>
            <person name="Mavromatis K."/>
            <person name="Liolios K."/>
            <person name="Pagani I."/>
            <person name="Ivanova N."/>
            <person name="Mikhailova N."/>
            <person name="Pati A."/>
            <person name="Chen A."/>
            <person name="Palaniappan K."/>
            <person name="Land M."/>
            <person name="Hauser L."/>
            <person name="Jeffries C.D."/>
            <person name="Brambilla E.M."/>
            <person name="Rohde M."/>
            <person name="Sikorski J."/>
            <person name="Pukall R."/>
            <person name="Goker M."/>
            <person name="Detter J.C."/>
            <person name="Woyke T."/>
            <person name="Bristow J."/>
            <person name="Eisen J.A."/>
            <person name="Markowitz V."/>
            <person name="Hugenholtz P."/>
            <person name="Kyrpides N.C."/>
            <person name="Klenk H.P."/>
            <person name="Lapidus A."/>
        </authorList>
    </citation>
    <scope>NUCLEOTIDE SEQUENCE [LARGE SCALE GENOMIC DNA]</scope>
    <source>
        <strain evidence="8">ATCC 35074 / DSM 20540 / JCM 6276 / NBRC 101906 / NCIMB 13154 / VKM Ac-1939 / CCM 2703 / MRP</strain>
    </source>
</reference>
<dbReference type="HOGENOM" id="CLU_031248_2_0_0"/>
<dbReference type="EC" id="3.2.2.9" evidence="2"/>
<dbReference type="OrthoDB" id="9792278at2"/>
<dbReference type="GO" id="GO:0008930">
    <property type="term" value="F:methylthioadenosine nucleosidase activity"/>
    <property type="evidence" value="ECO:0007669"/>
    <property type="project" value="InterPro"/>
</dbReference>
<gene>
    <name evidence="7" type="ordered locus">Deipr_0915</name>
</gene>
<keyword evidence="7" id="KW-0326">Glycosidase</keyword>
<name>F0RMM1_DEIPM</name>
<dbReference type="Gene3D" id="3.40.50.1580">
    <property type="entry name" value="Nucleoside phosphorylase domain"/>
    <property type="match status" value="1"/>
</dbReference>
<evidence type="ECO:0000256" key="4">
    <source>
        <dbReference type="ARBA" id="ARBA00022801"/>
    </source>
</evidence>
<keyword evidence="4 7" id="KW-0378">Hydrolase</keyword>
<accession>F0RMM1</accession>
<dbReference type="NCBIfam" id="NF004079">
    <property type="entry name" value="PRK05584.1"/>
    <property type="match status" value="1"/>
</dbReference>
<sequence>MIAIIGAMDEEIVLLRDLLEERSEETVLGVTLYRGLLEGVPVLLTQGGIGKVNAAKTATVLLLQGASSVIFTGVAGGVHPALKVGDLVVSTDLIQHDVDVTPLGYDPGTVPGEPASWPADVHLRDLALTAAGAVSAVQVYEGRVASGDQFIASAEGSARLHELGAHCAEMEGAAVAQVCASAGVPFVVIRAISDTADHDAKVDYRTFFPQVAQHAGAVVRGMVRRLGAEQRFARGG</sequence>
<feature type="domain" description="Nucleoside phosphorylase" evidence="6">
    <location>
        <begin position="2"/>
        <end position="223"/>
    </location>
</feature>
<dbReference type="GO" id="GO:0019509">
    <property type="term" value="P:L-methionine salvage from methylthioadenosine"/>
    <property type="evidence" value="ECO:0007669"/>
    <property type="project" value="UniProtKB-UniPathway"/>
</dbReference>
<evidence type="ECO:0000313" key="7">
    <source>
        <dbReference type="EMBL" id="ADY26071.1"/>
    </source>
</evidence>
<dbReference type="STRING" id="693977.Deipr_0915"/>
<dbReference type="EMBL" id="CP002536">
    <property type="protein sequence ID" value="ADY26071.1"/>
    <property type="molecule type" value="Genomic_DNA"/>
</dbReference>
<dbReference type="CDD" id="cd09008">
    <property type="entry name" value="MTAN"/>
    <property type="match status" value="1"/>
</dbReference>
<dbReference type="RefSeq" id="WP_013614680.1">
    <property type="nucleotide sequence ID" value="NC_015161.1"/>
</dbReference>
<keyword evidence="8" id="KW-1185">Reference proteome</keyword>
<organism evidence="7 8">
    <name type="scientific">Deinococcus proteolyticus (strain ATCC 35074 / DSM 20540 / JCM 6276 / NBRC 101906 / NCIMB 13154 / VKM Ac-1939 / CCM 2703 / MRP)</name>
    <dbReference type="NCBI Taxonomy" id="693977"/>
    <lineage>
        <taxon>Bacteria</taxon>
        <taxon>Thermotogati</taxon>
        <taxon>Deinococcota</taxon>
        <taxon>Deinococci</taxon>
        <taxon>Deinococcales</taxon>
        <taxon>Deinococcaceae</taxon>
        <taxon>Deinococcus</taxon>
    </lineage>
</organism>
<dbReference type="PANTHER" id="PTHR46832:SF1">
    <property type="entry name" value="5'-METHYLTHIOADENOSINE_S-ADENOSYLHOMOCYSTEINE NUCLEOSIDASE"/>
    <property type="match status" value="1"/>
</dbReference>
<evidence type="ECO:0000256" key="3">
    <source>
        <dbReference type="ARBA" id="ARBA00022605"/>
    </source>
</evidence>
<dbReference type="Pfam" id="PF01048">
    <property type="entry name" value="PNP_UDP_1"/>
    <property type="match status" value="1"/>
</dbReference>
<evidence type="ECO:0000256" key="2">
    <source>
        <dbReference type="ARBA" id="ARBA00011974"/>
    </source>
</evidence>
<dbReference type="NCBIfam" id="TIGR01704">
    <property type="entry name" value="MTA_SAH-Nsdase"/>
    <property type="match status" value="1"/>
</dbReference>
<dbReference type="SUPFAM" id="SSF53167">
    <property type="entry name" value="Purine and uridine phosphorylases"/>
    <property type="match status" value="1"/>
</dbReference>
<dbReference type="KEGG" id="dpt:Deipr_0915"/>
<dbReference type="Proteomes" id="UP000007718">
    <property type="component" value="Chromosome"/>
</dbReference>
<protein>
    <recommendedName>
        <fullName evidence="2">adenosylhomocysteine nucleosidase</fullName>
        <ecNumber evidence="2">3.2.2.9</ecNumber>
    </recommendedName>
</protein>
<evidence type="ECO:0000259" key="6">
    <source>
        <dbReference type="Pfam" id="PF01048"/>
    </source>
</evidence>
<dbReference type="PANTHER" id="PTHR46832">
    <property type="entry name" value="5'-METHYLTHIOADENOSINE/S-ADENOSYLHOMOCYSTEINE NUCLEOSIDASE"/>
    <property type="match status" value="1"/>
</dbReference>
<dbReference type="AlphaFoldDB" id="F0RMM1"/>
<evidence type="ECO:0000256" key="5">
    <source>
        <dbReference type="ARBA" id="ARBA00023167"/>
    </source>
</evidence>
<dbReference type="GO" id="GO:0009164">
    <property type="term" value="P:nucleoside catabolic process"/>
    <property type="evidence" value="ECO:0007669"/>
    <property type="project" value="InterPro"/>
</dbReference>
<keyword evidence="5" id="KW-0486">Methionine biosynthesis</keyword>
<dbReference type="GO" id="GO:0008782">
    <property type="term" value="F:adenosylhomocysteine nucleosidase activity"/>
    <property type="evidence" value="ECO:0007669"/>
    <property type="project" value="UniProtKB-EC"/>
</dbReference>
<dbReference type="InterPro" id="IPR010049">
    <property type="entry name" value="MTA_SAH_Nsdase"/>
</dbReference>
<comment type="pathway">
    <text evidence="1">Amino-acid biosynthesis; L-methionine biosynthesis via salvage pathway; S-methyl-5-thio-alpha-D-ribose 1-phosphate from S-methyl-5'-thioadenosine (hydrolase route): step 1/2.</text>
</comment>